<dbReference type="PANTHER" id="PTHR12945">
    <property type="entry name" value="TRANSLATION INITIATION FACTOR EIF3-RELATED"/>
    <property type="match status" value="1"/>
</dbReference>
<dbReference type="Pfam" id="PF04189">
    <property type="entry name" value="Gcd10p"/>
    <property type="match status" value="1"/>
</dbReference>
<keyword evidence="4" id="KW-0819">tRNA processing</keyword>
<evidence type="ECO:0000256" key="6">
    <source>
        <dbReference type="ARBA" id="ARBA00032319"/>
    </source>
</evidence>
<dbReference type="EMBL" id="OU896717">
    <property type="protein sequence ID" value="CAH1118617.1"/>
    <property type="molecule type" value="Genomic_DNA"/>
</dbReference>
<dbReference type="PANTHER" id="PTHR12945:SF0">
    <property type="entry name" value="TRNA (ADENINE(58)-N(1))-METHYLTRANSFERASE NON-CATALYTIC SUBUNIT TRM6"/>
    <property type="match status" value="1"/>
</dbReference>
<name>A0A9P0GIF0_PHACE</name>
<evidence type="ECO:0000256" key="5">
    <source>
        <dbReference type="ARBA" id="ARBA00023242"/>
    </source>
</evidence>
<dbReference type="OrthoDB" id="10254665at2759"/>
<accession>A0A9P0GIF0</accession>
<comment type="similarity">
    <text evidence="2">Belongs to the TRM6/GCD10 family.</text>
</comment>
<protein>
    <recommendedName>
        <fullName evidence="3">tRNA (adenine(58)-N(1))-methyltransferase non-catalytic subunit TRM6</fullName>
    </recommendedName>
    <alternativeName>
        <fullName evidence="6">tRNA(m1A58)-methyltransferase subunit TRM6</fullName>
    </alternativeName>
</protein>
<comment type="subcellular location">
    <subcellularLocation>
        <location evidence="1">Nucleus</location>
    </subcellularLocation>
</comment>
<keyword evidence="5" id="KW-0539">Nucleus</keyword>
<organism evidence="8 9">
    <name type="scientific">Phaedon cochleariae</name>
    <name type="common">Mustard beetle</name>
    <dbReference type="NCBI Taxonomy" id="80249"/>
    <lineage>
        <taxon>Eukaryota</taxon>
        <taxon>Metazoa</taxon>
        <taxon>Ecdysozoa</taxon>
        <taxon>Arthropoda</taxon>
        <taxon>Hexapoda</taxon>
        <taxon>Insecta</taxon>
        <taxon>Pterygota</taxon>
        <taxon>Neoptera</taxon>
        <taxon>Endopterygota</taxon>
        <taxon>Coleoptera</taxon>
        <taxon>Polyphaga</taxon>
        <taxon>Cucujiformia</taxon>
        <taxon>Chrysomeloidea</taxon>
        <taxon>Chrysomelidae</taxon>
        <taxon>Chrysomelinae</taxon>
        <taxon>Chrysomelini</taxon>
        <taxon>Phaedon</taxon>
    </lineage>
</organism>
<reference evidence="8" key="1">
    <citation type="submission" date="2022-01" db="EMBL/GenBank/DDBJ databases">
        <authorList>
            <person name="King R."/>
        </authorList>
    </citation>
    <scope>NUCLEOTIDE SEQUENCE</scope>
</reference>
<evidence type="ECO:0000256" key="4">
    <source>
        <dbReference type="ARBA" id="ARBA00022694"/>
    </source>
</evidence>
<feature type="compositionally biased region" description="Polar residues" evidence="7">
    <location>
        <begin position="286"/>
        <end position="296"/>
    </location>
</feature>
<feature type="region of interest" description="Disordered" evidence="7">
    <location>
        <begin position="275"/>
        <end position="318"/>
    </location>
</feature>
<evidence type="ECO:0000256" key="2">
    <source>
        <dbReference type="ARBA" id="ARBA00008320"/>
    </source>
</evidence>
<evidence type="ECO:0000256" key="7">
    <source>
        <dbReference type="SAM" id="MobiDB-lite"/>
    </source>
</evidence>
<dbReference type="InterPro" id="IPR017423">
    <property type="entry name" value="TRM6"/>
</dbReference>
<reference evidence="8" key="2">
    <citation type="submission" date="2022-10" db="EMBL/GenBank/DDBJ databases">
        <authorList>
            <consortium name="ENA_rothamsted_submissions"/>
            <consortium name="culmorum"/>
            <person name="King R."/>
        </authorList>
    </citation>
    <scope>NUCLEOTIDE SEQUENCE</scope>
</reference>
<evidence type="ECO:0000313" key="8">
    <source>
        <dbReference type="EMBL" id="CAH1118617.1"/>
    </source>
</evidence>
<dbReference type="GO" id="GO:0031515">
    <property type="term" value="C:tRNA (m1A) methyltransferase complex"/>
    <property type="evidence" value="ECO:0007669"/>
    <property type="project" value="InterPro"/>
</dbReference>
<dbReference type="GO" id="GO:0005634">
    <property type="term" value="C:nucleus"/>
    <property type="evidence" value="ECO:0007669"/>
    <property type="project" value="UniProtKB-SubCell"/>
</dbReference>
<dbReference type="AlphaFoldDB" id="A0A9P0GIF0"/>
<evidence type="ECO:0000256" key="1">
    <source>
        <dbReference type="ARBA" id="ARBA00004123"/>
    </source>
</evidence>
<dbReference type="Proteomes" id="UP001153737">
    <property type="component" value="Chromosome 11"/>
</dbReference>
<dbReference type="GO" id="GO:0030488">
    <property type="term" value="P:tRNA methylation"/>
    <property type="evidence" value="ECO:0007669"/>
    <property type="project" value="InterPro"/>
</dbReference>
<evidence type="ECO:0000313" key="9">
    <source>
        <dbReference type="Proteomes" id="UP001153737"/>
    </source>
</evidence>
<feature type="region of interest" description="Disordered" evidence="7">
    <location>
        <begin position="85"/>
        <end position="108"/>
    </location>
</feature>
<feature type="compositionally biased region" description="Basic and acidic residues" evidence="7">
    <location>
        <begin position="297"/>
        <end position="315"/>
    </location>
</feature>
<evidence type="ECO:0000256" key="3">
    <source>
        <dbReference type="ARBA" id="ARBA00021704"/>
    </source>
</evidence>
<proteinExistence type="inferred from homology"/>
<sequence>MEIDSDMSNTIKVGDFVVVQRQGYTKLHKVKAHSRLILGSFNIEMDNVIGEKYYDTFQMKNMPGNRKLYTVEKVEQTNSAVESLSIEQSGADNRHIPNNAESQGLTKDDIDKLKDEELSSNIIVEQLISNSKTFSLRTGYSQEKYIKKKEKKYFEYIQIKKPSIRIMGQMFYRQDPTKTLGIRIDDLSQILTYANIHQEGNHLLYDSGTSGLMPAAITNSIGSQTTGCLIHMHPGNECQKNGFVAMQFPIEQAERCINVNLYSVLRCYYQQKDSFSDSSETKSDTNTDQNLENGAKNNEESEPTSKKARLEEPNQKKSWQLDNERACKILDQKVDSLIVTAKEHPVNIVKALLPFLRGNRSLVVFSLLKEPLQDLYFYLKSRVDIVSIKLSNNFMRDYQVLPDRTHPEVNMNYGGYILTGFKLIC</sequence>
<keyword evidence="9" id="KW-1185">Reference proteome</keyword>
<gene>
    <name evidence="8" type="ORF">PHAECO_LOCUS2209</name>
</gene>